<gene>
    <name evidence="3" type="ORF">H8N03_03740</name>
</gene>
<reference evidence="3" key="1">
    <citation type="submission" date="2020-08" db="EMBL/GenBank/DDBJ databases">
        <title>Ramlibacter sp. USB13 16S ribosomal RNA gene genome sequencing and assembly.</title>
        <authorList>
            <person name="Kang M."/>
        </authorList>
    </citation>
    <scope>NUCLEOTIDE SEQUENCE</scope>
    <source>
        <strain evidence="3">USB13</strain>
    </source>
</reference>
<dbReference type="Proteomes" id="UP000608513">
    <property type="component" value="Unassembled WGS sequence"/>
</dbReference>
<evidence type="ECO:0000256" key="1">
    <source>
        <dbReference type="SAM" id="MobiDB-lite"/>
    </source>
</evidence>
<keyword evidence="2" id="KW-0732">Signal</keyword>
<organism evidence="3 4">
    <name type="scientific">Ramlibacter cellulosilyticus</name>
    <dbReference type="NCBI Taxonomy" id="2764187"/>
    <lineage>
        <taxon>Bacteria</taxon>
        <taxon>Pseudomonadati</taxon>
        <taxon>Pseudomonadota</taxon>
        <taxon>Betaproteobacteria</taxon>
        <taxon>Burkholderiales</taxon>
        <taxon>Comamonadaceae</taxon>
        <taxon>Ramlibacter</taxon>
    </lineage>
</organism>
<dbReference type="AlphaFoldDB" id="A0A923MLW3"/>
<name>A0A923MLW3_9BURK</name>
<keyword evidence="4" id="KW-1185">Reference proteome</keyword>
<feature type="signal peptide" evidence="2">
    <location>
        <begin position="1"/>
        <end position="22"/>
    </location>
</feature>
<proteinExistence type="predicted"/>
<feature type="chain" id="PRO_5036765781" evidence="2">
    <location>
        <begin position="23"/>
        <end position="196"/>
    </location>
</feature>
<feature type="compositionally biased region" description="Low complexity" evidence="1">
    <location>
        <begin position="179"/>
        <end position="196"/>
    </location>
</feature>
<evidence type="ECO:0000313" key="3">
    <source>
        <dbReference type="EMBL" id="MBC5782042.1"/>
    </source>
</evidence>
<evidence type="ECO:0000256" key="2">
    <source>
        <dbReference type="SAM" id="SignalP"/>
    </source>
</evidence>
<protein>
    <submittedName>
        <fullName evidence="3">Uncharacterized protein</fullName>
    </submittedName>
</protein>
<feature type="compositionally biased region" description="Low complexity" evidence="1">
    <location>
        <begin position="29"/>
        <end position="41"/>
    </location>
</feature>
<accession>A0A923MLW3</accession>
<dbReference type="EMBL" id="JACORT010000001">
    <property type="protein sequence ID" value="MBC5782042.1"/>
    <property type="molecule type" value="Genomic_DNA"/>
</dbReference>
<feature type="region of interest" description="Disordered" evidence="1">
    <location>
        <begin position="29"/>
        <end position="63"/>
    </location>
</feature>
<sequence length="196" mass="21033">MKKVVIASILAAAFGATGLAQAQQSAPATKPAAKAKAPAKPATRREAVELSTPLEENDPSDKLTPAELEIAQRVYTGEIKCELGAHVKVTPRRRAGYFLVSHGINRFVMHPVESKTGAIRLEDPARGALWLQLGNKSMLMNQKEGKRLADECQSPEQLKFAEEMKTRPPINLLEPAPTPTTSQQPAAPAAPAAPKT</sequence>
<evidence type="ECO:0000313" key="4">
    <source>
        <dbReference type="Proteomes" id="UP000608513"/>
    </source>
</evidence>
<feature type="region of interest" description="Disordered" evidence="1">
    <location>
        <begin position="157"/>
        <end position="196"/>
    </location>
</feature>
<comment type="caution">
    <text evidence="3">The sequence shown here is derived from an EMBL/GenBank/DDBJ whole genome shotgun (WGS) entry which is preliminary data.</text>
</comment>
<dbReference type="RefSeq" id="WP_187074762.1">
    <property type="nucleotide sequence ID" value="NZ_JACORT010000001.1"/>
</dbReference>